<keyword evidence="4" id="KW-1185">Reference proteome</keyword>
<dbReference type="RefSeq" id="WP_154408162.1">
    <property type="nucleotide sequence ID" value="NZ_VUNR01000045.1"/>
</dbReference>
<dbReference type="GO" id="GO:0003677">
    <property type="term" value="F:DNA binding"/>
    <property type="evidence" value="ECO:0007669"/>
    <property type="project" value="UniProtKB-KW"/>
</dbReference>
<dbReference type="PROSITE" id="PS50943">
    <property type="entry name" value="HTH_CROC1"/>
    <property type="match status" value="1"/>
</dbReference>
<protein>
    <submittedName>
        <fullName evidence="3">Helix-turn-helix transcriptional regulator</fullName>
    </submittedName>
</protein>
<dbReference type="Pfam" id="PF01381">
    <property type="entry name" value="HTH_3"/>
    <property type="match status" value="1"/>
</dbReference>
<dbReference type="EMBL" id="VUNR01000045">
    <property type="protein sequence ID" value="MSU09998.1"/>
    <property type="molecule type" value="Genomic_DNA"/>
</dbReference>
<dbReference type="SMART" id="SM00530">
    <property type="entry name" value="HTH_XRE"/>
    <property type="match status" value="1"/>
</dbReference>
<comment type="caution">
    <text evidence="3">The sequence shown here is derived from an EMBL/GenBank/DDBJ whole genome shotgun (WGS) entry which is preliminary data.</text>
</comment>
<sequence>MSNYTNRLKELREKQNIMAKDIAALLQISYRNYQRYEKGEIDPPTSKTLLLAEFYNVSIDYLVGRTNKPEINR</sequence>
<dbReference type="PANTHER" id="PTHR46558">
    <property type="entry name" value="TRACRIPTIONAL REGULATORY PROTEIN-RELATED-RELATED"/>
    <property type="match status" value="1"/>
</dbReference>
<dbReference type="CDD" id="cd00093">
    <property type="entry name" value="HTH_XRE"/>
    <property type="match status" value="1"/>
</dbReference>
<proteinExistence type="predicted"/>
<evidence type="ECO:0000313" key="4">
    <source>
        <dbReference type="Proteomes" id="UP000433181"/>
    </source>
</evidence>
<dbReference type="SUPFAM" id="SSF47413">
    <property type="entry name" value="lambda repressor-like DNA-binding domains"/>
    <property type="match status" value="1"/>
</dbReference>
<accession>A0A6I2UEH7</accession>
<organism evidence="3 4">
    <name type="scientific">Anaerovibrio slackiae</name>
    <dbReference type="NCBI Taxonomy" id="2652309"/>
    <lineage>
        <taxon>Bacteria</taxon>
        <taxon>Bacillati</taxon>
        <taxon>Bacillota</taxon>
        <taxon>Negativicutes</taxon>
        <taxon>Selenomonadales</taxon>
        <taxon>Selenomonadaceae</taxon>
        <taxon>Anaerovibrio</taxon>
    </lineage>
</organism>
<dbReference type="InterPro" id="IPR001387">
    <property type="entry name" value="Cro/C1-type_HTH"/>
</dbReference>
<dbReference type="Gene3D" id="1.10.260.40">
    <property type="entry name" value="lambda repressor-like DNA-binding domains"/>
    <property type="match status" value="1"/>
</dbReference>
<gene>
    <name evidence="3" type="ORF">FYJ84_13585</name>
</gene>
<evidence type="ECO:0000313" key="3">
    <source>
        <dbReference type="EMBL" id="MSU09998.1"/>
    </source>
</evidence>
<feature type="domain" description="HTH cro/C1-type" evidence="2">
    <location>
        <begin position="8"/>
        <end position="62"/>
    </location>
</feature>
<evidence type="ECO:0000256" key="1">
    <source>
        <dbReference type="ARBA" id="ARBA00023125"/>
    </source>
</evidence>
<dbReference type="GeneID" id="96779961"/>
<evidence type="ECO:0000259" key="2">
    <source>
        <dbReference type="PROSITE" id="PS50943"/>
    </source>
</evidence>
<keyword evidence="1" id="KW-0238">DNA-binding</keyword>
<reference evidence="3 4" key="1">
    <citation type="submission" date="2019-08" db="EMBL/GenBank/DDBJ databases">
        <title>In-depth cultivation of the pig gut microbiome towards novel bacterial diversity and tailored functional studies.</title>
        <authorList>
            <person name="Wylensek D."/>
            <person name="Hitch T.C.A."/>
            <person name="Clavel T."/>
        </authorList>
    </citation>
    <scope>NUCLEOTIDE SEQUENCE [LARGE SCALE GENOMIC DNA]</scope>
    <source>
        <strain evidence="3 4">WCA-693-APC-5D-A</strain>
    </source>
</reference>
<name>A0A6I2UEH7_9FIRM</name>
<dbReference type="PANTHER" id="PTHR46558:SF11">
    <property type="entry name" value="HTH-TYPE TRANSCRIPTIONAL REGULATOR XRE"/>
    <property type="match status" value="1"/>
</dbReference>
<dbReference type="AlphaFoldDB" id="A0A6I2UEH7"/>
<dbReference type="InterPro" id="IPR010982">
    <property type="entry name" value="Lambda_DNA-bd_dom_sf"/>
</dbReference>
<dbReference type="Proteomes" id="UP000433181">
    <property type="component" value="Unassembled WGS sequence"/>
</dbReference>